<name>A0A5S3PUQ0_9FLAO</name>
<dbReference type="EMBL" id="VATY01000001">
    <property type="protein sequence ID" value="TMM58638.1"/>
    <property type="molecule type" value="Genomic_DNA"/>
</dbReference>
<keyword evidence="2" id="KW-1185">Reference proteome</keyword>
<comment type="caution">
    <text evidence="1">The sequence shown here is derived from an EMBL/GenBank/DDBJ whole genome shotgun (WGS) entry which is preliminary data.</text>
</comment>
<proteinExistence type="predicted"/>
<evidence type="ECO:0000313" key="2">
    <source>
        <dbReference type="Proteomes" id="UP000310314"/>
    </source>
</evidence>
<evidence type="ECO:0000313" key="1">
    <source>
        <dbReference type="EMBL" id="TMM58638.1"/>
    </source>
</evidence>
<gene>
    <name evidence="1" type="ORF">FEE95_04185</name>
</gene>
<dbReference type="Proteomes" id="UP000310314">
    <property type="component" value="Unassembled WGS sequence"/>
</dbReference>
<dbReference type="OrthoDB" id="5726114at2"/>
<sequence>MKHKTIRGYIRYTSKKPERLDQERGREFFTITTQIDDVVVMDAHCEIDDEPNVIRDVVVAMKKDATPLDCSVRLSVGDQFEGTGWFRFDEDEVECEMYNRKDGRITQKIKTKKTVPWLQAHPIVGDGLLMKCYDLSKGKGKQMLKDFMLTSPDHRGATGPMLFKMKQMSIEYMGEEEITVAAGTFQSRHFAVGDTAGSLLEEHPPYHVWVTADDDYLFLKASAAGYMQTHYELESIEYFNT</sequence>
<protein>
    <submittedName>
        <fullName evidence="1">DUF3108 domain-containing protein</fullName>
    </submittedName>
</protein>
<reference evidence="1 2" key="1">
    <citation type="submission" date="2019-05" db="EMBL/GenBank/DDBJ databases">
        <authorList>
            <person name="Zhang J.-Y."/>
            <person name="Feg X."/>
            <person name="Du Z.-J."/>
        </authorList>
    </citation>
    <scope>NUCLEOTIDE SEQUENCE [LARGE SCALE GENOMIC DNA]</scope>
    <source>
        <strain evidence="1 2">RZ26</strain>
    </source>
</reference>
<accession>A0A5S3PUQ0</accession>
<organism evidence="1 2">
    <name type="scientific">Maribacter algarum</name>
    <name type="common">ex Zhang et al. 2020</name>
    <dbReference type="NCBI Taxonomy" id="2578118"/>
    <lineage>
        <taxon>Bacteria</taxon>
        <taxon>Pseudomonadati</taxon>
        <taxon>Bacteroidota</taxon>
        <taxon>Flavobacteriia</taxon>
        <taxon>Flavobacteriales</taxon>
        <taxon>Flavobacteriaceae</taxon>
        <taxon>Maribacter</taxon>
    </lineage>
</organism>
<dbReference type="AlphaFoldDB" id="A0A5S3PUQ0"/>
<dbReference type="RefSeq" id="WP_138656570.1">
    <property type="nucleotide sequence ID" value="NZ_VATY01000001.1"/>
</dbReference>